<name>A0A6N9H4R5_9MICO</name>
<evidence type="ECO:0000259" key="5">
    <source>
        <dbReference type="PROSITE" id="PS51352"/>
    </source>
</evidence>
<dbReference type="InterPro" id="IPR013766">
    <property type="entry name" value="Thioredoxin_domain"/>
</dbReference>
<accession>A0A6N9H4R5</accession>
<evidence type="ECO:0000256" key="3">
    <source>
        <dbReference type="ARBA" id="ARBA00037420"/>
    </source>
</evidence>
<evidence type="ECO:0000256" key="4">
    <source>
        <dbReference type="SAM" id="MobiDB-lite"/>
    </source>
</evidence>
<organism evidence="6 7">
    <name type="scientific">Brevibacterium rongguiense</name>
    <dbReference type="NCBI Taxonomy" id="2695267"/>
    <lineage>
        <taxon>Bacteria</taxon>
        <taxon>Bacillati</taxon>
        <taxon>Actinomycetota</taxon>
        <taxon>Actinomycetes</taxon>
        <taxon>Micrococcales</taxon>
        <taxon>Brevibacteriaceae</taxon>
        <taxon>Brevibacterium</taxon>
    </lineage>
</organism>
<dbReference type="GO" id="GO:0033554">
    <property type="term" value="P:cellular response to stress"/>
    <property type="evidence" value="ECO:0007669"/>
    <property type="project" value="TreeGrafter"/>
</dbReference>
<dbReference type="EMBL" id="WWEQ01000008">
    <property type="protein sequence ID" value="MYM19010.1"/>
    <property type="molecule type" value="Genomic_DNA"/>
</dbReference>
<comment type="function">
    <text evidence="3">Thiol-specific peroxidase that catalyzes the reduction of hydrogen peroxide and organic hydroperoxides to water and alcohols, respectively. Plays a role in cell protection against oxidative stress by detoxifying peroxides.</text>
</comment>
<dbReference type="InterPro" id="IPR050217">
    <property type="entry name" value="Peroxiredoxin"/>
</dbReference>
<dbReference type="GO" id="GO:0006979">
    <property type="term" value="P:response to oxidative stress"/>
    <property type="evidence" value="ECO:0007669"/>
    <property type="project" value="TreeGrafter"/>
</dbReference>
<dbReference type="PANTHER" id="PTHR10681">
    <property type="entry name" value="THIOREDOXIN PEROXIDASE"/>
    <property type="match status" value="1"/>
</dbReference>
<evidence type="ECO:0000313" key="6">
    <source>
        <dbReference type="EMBL" id="MYM19010.1"/>
    </source>
</evidence>
<dbReference type="Pfam" id="PF00578">
    <property type="entry name" value="AhpC-TSA"/>
    <property type="match status" value="1"/>
</dbReference>
<feature type="compositionally biased region" description="Low complexity" evidence="4">
    <location>
        <begin position="24"/>
        <end position="34"/>
    </location>
</feature>
<evidence type="ECO:0000256" key="1">
    <source>
        <dbReference type="ARBA" id="ARBA00009796"/>
    </source>
</evidence>
<gene>
    <name evidence="6" type="ORF">GSY69_03205</name>
</gene>
<dbReference type="GO" id="GO:0042744">
    <property type="term" value="P:hydrogen peroxide catabolic process"/>
    <property type="evidence" value="ECO:0007669"/>
    <property type="project" value="TreeGrafter"/>
</dbReference>
<keyword evidence="7" id="KW-1185">Reference proteome</keyword>
<comment type="similarity">
    <text evidence="1">Belongs to the peroxiredoxin family. AhpC/Prx1 subfamily.</text>
</comment>
<dbReference type="PANTHER" id="PTHR10681:SF128">
    <property type="entry name" value="THIOREDOXIN-DEPENDENT PEROXIDE REDUCTASE, MITOCHONDRIAL"/>
    <property type="match status" value="1"/>
</dbReference>
<feature type="compositionally biased region" description="Gly residues" evidence="4">
    <location>
        <begin position="35"/>
        <end position="46"/>
    </location>
</feature>
<dbReference type="GO" id="GO:0008379">
    <property type="term" value="F:thioredoxin peroxidase activity"/>
    <property type="evidence" value="ECO:0007669"/>
    <property type="project" value="TreeGrafter"/>
</dbReference>
<dbReference type="Proteomes" id="UP000469215">
    <property type="component" value="Unassembled WGS sequence"/>
</dbReference>
<comment type="caution">
    <text evidence="6">The sequence shown here is derived from an EMBL/GenBank/DDBJ whole genome shotgun (WGS) entry which is preliminary data.</text>
</comment>
<dbReference type="PROSITE" id="PS51352">
    <property type="entry name" value="THIOREDOXIN_2"/>
    <property type="match status" value="1"/>
</dbReference>
<dbReference type="Gene3D" id="3.40.30.10">
    <property type="entry name" value="Glutaredoxin"/>
    <property type="match status" value="1"/>
</dbReference>
<evidence type="ECO:0000256" key="2">
    <source>
        <dbReference type="ARBA" id="ARBA00023002"/>
    </source>
</evidence>
<dbReference type="SUPFAM" id="SSF52833">
    <property type="entry name" value="Thioredoxin-like"/>
    <property type="match status" value="1"/>
</dbReference>
<sequence length="175" mass="17503">MVRADAPASAPGYAAPAPAPAPAPGDDVGDAPAGTGPGSAGSDAAGGGARPARSALIVFYPFAFSPVCGEELGELTARHADFAAAGCGLAGISCDPKFALAAWARELGAPFPLLSDFWPHGAVARSYGAFDDARGMAVRATFLVAAGRIVASQVLPAGARRDFAPWLESARAVRP</sequence>
<dbReference type="AlphaFoldDB" id="A0A6N9H4R5"/>
<dbReference type="InterPro" id="IPR036249">
    <property type="entry name" value="Thioredoxin-like_sf"/>
</dbReference>
<protein>
    <submittedName>
        <fullName evidence="6">Redoxin domain-containing protein</fullName>
    </submittedName>
</protein>
<dbReference type="GO" id="GO:0045454">
    <property type="term" value="P:cell redox homeostasis"/>
    <property type="evidence" value="ECO:0007669"/>
    <property type="project" value="TreeGrafter"/>
</dbReference>
<reference evidence="6 7" key="1">
    <citation type="submission" date="2020-01" db="EMBL/GenBank/DDBJ databases">
        <authorList>
            <person name="Deng T."/>
        </authorList>
    </citation>
    <scope>NUCLEOTIDE SEQUENCE [LARGE SCALE GENOMIC DNA]</scope>
    <source>
        <strain evidence="6 7">5221</strain>
    </source>
</reference>
<dbReference type="GO" id="GO:0005829">
    <property type="term" value="C:cytosol"/>
    <property type="evidence" value="ECO:0007669"/>
    <property type="project" value="TreeGrafter"/>
</dbReference>
<feature type="domain" description="Thioredoxin" evidence="5">
    <location>
        <begin position="9"/>
        <end position="175"/>
    </location>
</feature>
<feature type="compositionally biased region" description="Low complexity" evidence="4">
    <location>
        <begin position="1"/>
        <end position="16"/>
    </location>
</feature>
<dbReference type="InterPro" id="IPR000866">
    <property type="entry name" value="AhpC/TSA"/>
</dbReference>
<evidence type="ECO:0000313" key="7">
    <source>
        <dbReference type="Proteomes" id="UP000469215"/>
    </source>
</evidence>
<keyword evidence="2" id="KW-0560">Oxidoreductase</keyword>
<feature type="region of interest" description="Disordered" evidence="4">
    <location>
        <begin position="1"/>
        <end position="46"/>
    </location>
</feature>
<proteinExistence type="inferred from homology"/>